<feature type="compositionally biased region" description="Basic and acidic residues" evidence="1">
    <location>
        <begin position="130"/>
        <end position="152"/>
    </location>
</feature>
<sequence length="605" mass="65271">MGSPFPSKSKPNRGSSFGNGPRFGPNSRQLARSNSRRRTSPQLPRASTRQRPEIVIEFRNNGGQWQNNDVNSRFDKRNFNLDSRSQSRTGNRIDVAPSKDRWNNERLPQSNGQSRDRFSNDRFPQSNGQSRDRFSNDRLPESNGQSRDRFSNDRFPQSNGQSRDRFSNDRFPKSIGQSRDLFNNERVRQNNIGSHDVRQNTNQNGAFVDSHHRNVHDLSSGMSSQNHPQTNQNIEHDLHQQISGNHHLNSNSNMHHVTANHIGSGVSNHPQNGNLGSGPRNVNINSEILGLVNAVPLDQTVNHQSLSPNTALKPGIHGHTSQNGGLVGHSAINIGTHGNLGFSGQNGIHSGTNTHNLPNGVNIGPNGKGIATSGLSDLSAATSGHNVGLHENSIVAEVLGKQAIQNIQSSHGLNNVNGLSTGTIGQGTNLGSSFSNRHFQNSHNQMINNLSNAIASNQMLDLGKQQSQTSAMQVGHGQVNSQQQHQLATHLSNAVGQINTSLVSASTSTSGIRNNAGNGSAGFPGANNIDLNNTLESLNNIIASNASPGLSPVASRKTAAAHAHTGSGVHSVPAIVRPRVEPIEIDYEEILQRAMTNRILNGLII</sequence>
<organism evidence="2 3">
    <name type="scientific">Mytilus coruscus</name>
    <name type="common">Sea mussel</name>
    <dbReference type="NCBI Taxonomy" id="42192"/>
    <lineage>
        <taxon>Eukaryota</taxon>
        <taxon>Metazoa</taxon>
        <taxon>Spiralia</taxon>
        <taxon>Lophotrochozoa</taxon>
        <taxon>Mollusca</taxon>
        <taxon>Bivalvia</taxon>
        <taxon>Autobranchia</taxon>
        <taxon>Pteriomorphia</taxon>
        <taxon>Mytilida</taxon>
        <taxon>Mytiloidea</taxon>
        <taxon>Mytilidae</taxon>
        <taxon>Mytilinae</taxon>
        <taxon>Mytilus</taxon>
    </lineage>
</organism>
<evidence type="ECO:0000313" key="2">
    <source>
        <dbReference type="EMBL" id="CAC5403069.1"/>
    </source>
</evidence>
<keyword evidence="3" id="KW-1185">Reference proteome</keyword>
<proteinExistence type="predicted"/>
<feature type="region of interest" description="Disordered" evidence="1">
    <location>
        <begin position="1"/>
        <end position="53"/>
    </location>
</feature>
<dbReference type="EMBL" id="CACVKT020006659">
    <property type="protein sequence ID" value="CAC5403069.1"/>
    <property type="molecule type" value="Genomic_DNA"/>
</dbReference>
<feature type="region of interest" description="Disordered" evidence="1">
    <location>
        <begin position="78"/>
        <end position="184"/>
    </location>
</feature>
<feature type="compositionally biased region" description="Polar residues" evidence="1">
    <location>
        <begin position="80"/>
        <end position="90"/>
    </location>
</feature>
<feature type="compositionally biased region" description="Polar residues" evidence="1">
    <location>
        <begin position="40"/>
        <end position="49"/>
    </location>
</feature>
<protein>
    <submittedName>
        <fullName evidence="2">Uncharacterized protein</fullName>
    </submittedName>
</protein>
<evidence type="ECO:0000256" key="1">
    <source>
        <dbReference type="SAM" id="MobiDB-lite"/>
    </source>
</evidence>
<dbReference type="Proteomes" id="UP000507470">
    <property type="component" value="Unassembled WGS sequence"/>
</dbReference>
<reference evidence="2 3" key="1">
    <citation type="submission" date="2020-06" db="EMBL/GenBank/DDBJ databases">
        <authorList>
            <person name="Li R."/>
            <person name="Bekaert M."/>
        </authorList>
    </citation>
    <scope>NUCLEOTIDE SEQUENCE [LARGE SCALE GENOMIC DNA]</scope>
    <source>
        <strain evidence="3">wild</strain>
    </source>
</reference>
<feature type="compositionally biased region" description="Basic and acidic residues" evidence="1">
    <location>
        <begin position="162"/>
        <end position="172"/>
    </location>
</feature>
<evidence type="ECO:0000313" key="3">
    <source>
        <dbReference type="Proteomes" id="UP000507470"/>
    </source>
</evidence>
<dbReference type="AlphaFoldDB" id="A0A6J8D567"/>
<name>A0A6J8D567_MYTCO</name>
<dbReference type="OrthoDB" id="6133666at2759"/>
<accession>A0A6J8D567</accession>
<gene>
    <name evidence="2" type="ORF">MCOR_36981</name>
</gene>